<sequence>MTLSLQDLKPDQIAEFQKQSQAAFNAEIKRREAVTNAKPALREVLHQNVHPQSLCGCGCQQNICGYFNFNGCGCGCGPHTETIQITTSLCNIGPEAPQQGTPVRFIGQATGTGTNINISNAYMQGTVPDAENLIGVPLTVNLSINQGTLSLAIYEGSRLLAVLIHPSQYAANISGQFFGSGSGMFAPA</sequence>
<evidence type="ECO:0000313" key="1">
    <source>
        <dbReference type="EMBL" id="MBV4458733.1"/>
    </source>
</evidence>
<dbReference type="EMBL" id="JAHSTS010000001">
    <property type="protein sequence ID" value="MBV4458733.1"/>
    <property type="molecule type" value="Genomic_DNA"/>
</dbReference>
<protein>
    <submittedName>
        <fullName evidence="1">Uncharacterized protein</fullName>
    </submittedName>
</protein>
<organism evidence="1 2">
    <name type="scientific">Pseudomonas ekonensis</name>
    <dbReference type="NCBI Taxonomy" id="2842353"/>
    <lineage>
        <taxon>Bacteria</taxon>
        <taxon>Pseudomonadati</taxon>
        <taxon>Pseudomonadota</taxon>
        <taxon>Gammaproteobacteria</taxon>
        <taxon>Pseudomonadales</taxon>
        <taxon>Pseudomonadaceae</taxon>
        <taxon>Pseudomonas</taxon>
    </lineage>
</organism>
<name>A0ABS6PE34_9PSED</name>
<accession>A0ABS6PE34</accession>
<dbReference type="Proteomes" id="UP000765224">
    <property type="component" value="Unassembled WGS sequence"/>
</dbReference>
<reference evidence="1 2" key="1">
    <citation type="submission" date="2021-06" db="EMBL/GenBank/DDBJ databases">
        <title>Updating the genus Pseudomonas: Description of 43 new species and partition of the Pseudomonas putida group.</title>
        <authorList>
            <person name="Girard L."/>
            <person name="Lood C."/>
            <person name="Vandamme P."/>
            <person name="Rokni-Zadeh H."/>
            <person name="Van Noort V."/>
            <person name="Hofte M."/>
            <person name="Lavigne R."/>
            <person name="De Mot R."/>
        </authorList>
    </citation>
    <scope>NUCLEOTIDE SEQUENCE [LARGE SCALE GENOMIC DNA]</scope>
    <source>
        <strain evidence="1 2">COR58</strain>
    </source>
</reference>
<keyword evidence="2" id="KW-1185">Reference proteome</keyword>
<gene>
    <name evidence="1" type="ORF">KVG96_12295</name>
</gene>
<dbReference type="RefSeq" id="WP_217892314.1">
    <property type="nucleotide sequence ID" value="NZ_JAHSTS010000001.1"/>
</dbReference>
<comment type="caution">
    <text evidence="1">The sequence shown here is derived from an EMBL/GenBank/DDBJ whole genome shotgun (WGS) entry which is preliminary data.</text>
</comment>
<evidence type="ECO:0000313" key="2">
    <source>
        <dbReference type="Proteomes" id="UP000765224"/>
    </source>
</evidence>
<proteinExistence type="predicted"/>